<dbReference type="InterPro" id="IPR015315">
    <property type="entry name" value="DUF1963"/>
</dbReference>
<dbReference type="Gene3D" id="2.20.140.10">
    <property type="entry name" value="WGR domain"/>
    <property type="match status" value="1"/>
</dbReference>
<protein>
    <submittedName>
        <fullName evidence="2">DUF1963 domain-containing protein</fullName>
    </submittedName>
</protein>
<dbReference type="CDD" id="cd07996">
    <property type="entry name" value="WGR_MMR_like"/>
    <property type="match status" value="1"/>
</dbReference>
<dbReference type="SUPFAM" id="SSF142921">
    <property type="entry name" value="WGR domain-like"/>
    <property type="match status" value="1"/>
</dbReference>
<dbReference type="SMART" id="SM00773">
    <property type="entry name" value="WGR"/>
    <property type="match status" value="1"/>
</dbReference>
<keyword evidence="3" id="KW-1185">Reference proteome</keyword>
<dbReference type="InterPro" id="IPR036930">
    <property type="entry name" value="WGR_dom_sf"/>
</dbReference>
<evidence type="ECO:0000313" key="2">
    <source>
        <dbReference type="EMBL" id="AZI41705.1"/>
    </source>
</evidence>
<dbReference type="InterPro" id="IPR008893">
    <property type="entry name" value="WGR_domain"/>
</dbReference>
<dbReference type="PANTHER" id="PTHR36436">
    <property type="entry name" value="SLL5081 PROTEIN"/>
    <property type="match status" value="1"/>
</dbReference>
<proteinExistence type="predicted"/>
<reference evidence="2 3" key="1">
    <citation type="submission" date="2018-11" db="EMBL/GenBank/DDBJ databases">
        <title>Deinococcus shelandsis sp. nov., isolated from South Shetland Islands soil of Antarctica.</title>
        <authorList>
            <person name="Tian J."/>
        </authorList>
    </citation>
    <scope>NUCLEOTIDE SEQUENCE [LARGE SCALE GENOMIC DNA]</scope>
    <source>
        <strain evidence="2 3">S14-83T</strain>
    </source>
</reference>
<name>A0A3G8Y958_9DEIO</name>
<dbReference type="RefSeq" id="WP_124867480.1">
    <property type="nucleotide sequence ID" value="NZ_CP034183.1"/>
</dbReference>
<dbReference type="AlphaFoldDB" id="A0A3G8Y958"/>
<dbReference type="PROSITE" id="PS51977">
    <property type="entry name" value="WGR"/>
    <property type="match status" value="1"/>
</dbReference>
<dbReference type="InterPro" id="IPR035948">
    <property type="entry name" value="YwqG-like_sf"/>
</dbReference>
<dbReference type="Proteomes" id="UP000276417">
    <property type="component" value="Chromosome 1"/>
</dbReference>
<feature type="domain" description="WGR" evidence="1">
    <location>
        <begin position="1"/>
        <end position="82"/>
    </location>
</feature>
<dbReference type="InterPro" id="IPR049809">
    <property type="entry name" value="YehF/YfeS-like_WGR"/>
</dbReference>
<dbReference type="Pfam" id="PF05406">
    <property type="entry name" value="WGR"/>
    <property type="match status" value="1"/>
</dbReference>
<gene>
    <name evidence="2" type="ORF">EHF33_02210</name>
</gene>
<evidence type="ECO:0000259" key="1">
    <source>
        <dbReference type="PROSITE" id="PS51977"/>
    </source>
</evidence>
<dbReference type="SUPFAM" id="SSF103032">
    <property type="entry name" value="Hypothetical protein YwqG"/>
    <property type="match status" value="1"/>
</dbReference>
<dbReference type="Gene3D" id="2.30.320.10">
    <property type="entry name" value="YwqG-like"/>
    <property type="match status" value="1"/>
</dbReference>
<dbReference type="Pfam" id="PF09234">
    <property type="entry name" value="DUF1963"/>
    <property type="match status" value="1"/>
</dbReference>
<accession>A0A3G8Y958</accession>
<dbReference type="PANTHER" id="PTHR36436:SF6">
    <property type="entry name" value="SLL5081 PROTEIN"/>
    <property type="match status" value="1"/>
</dbReference>
<evidence type="ECO:0000313" key="3">
    <source>
        <dbReference type="Proteomes" id="UP000276417"/>
    </source>
</evidence>
<sequence length="348" mass="39668">MIHVYLERSEGAEHKFYEAVTGAQTLTLRYGRIGTQGTTQIKTFDTPQAAEAEAHKKLAEKRKKGYAEAVLGETEKKRPSPARIKLPKLLEPHREAIEATLHPVIELTLSEESLVAWDSKVGGVPYRLQGEAWPLDPAGLPLAFLAQINFAQLPALEGFPNAGIVQFFIGTNDLMGFRFKNIDQPQDTYRVLYFEQVIHDESQLDLSLPIWPDDRERHSPLEENLALKISGVKGEMLMTPRDRLFESTVRIDFLDEADSPDDDLQLGEYLEEKYNEISPSGHQLGGYPMFTQEDPRTPEHAHILLFQLDSDWDHNIMWGDMGIGNFFIHPNDLAKRDFSRVFYNWDCS</sequence>
<organism evidence="2 3">
    <name type="scientific">Deinococcus psychrotolerans</name>
    <dbReference type="NCBI Taxonomy" id="2489213"/>
    <lineage>
        <taxon>Bacteria</taxon>
        <taxon>Thermotogati</taxon>
        <taxon>Deinococcota</taxon>
        <taxon>Deinococci</taxon>
        <taxon>Deinococcales</taxon>
        <taxon>Deinococcaceae</taxon>
        <taxon>Deinococcus</taxon>
    </lineage>
</organism>
<dbReference type="OrthoDB" id="57088at2"/>
<dbReference type="EMBL" id="CP034183">
    <property type="protein sequence ID" value="AZI41705.1"/>
    <property type="molecule type" value="Genomic_DNA"/>
</dbReference>
<dbReference type="KEGG" id="dph:EHF33_02210"/>